<keyword evidence="4" id="KW-0067">ATP-binding</keyword>
<sequence>MTTGAHPPPVPARGHPADPPSDHALCTLAATPEAPTVMRRFAGAMARRWGLTGHTCESLALVVTELVTNAVRHSGSPVVTLRLSSGEGTLRAEVHDIGRWRHAPVPAQGPGDGYPRCGRGLALVRAHTTRTVARLTTTGTTMLAEFVTPADGAQSPPPPRTGLVTTPRRPHDPLL</sequence>
<dbReference type="InterPro" id="IPR050267">
    <property type="entry name" value="Anti-sigma-factor_SerPK"/>
</dbReference>
<dbReference type="PANTHER" id="PTHR35526">
    <property type="entry name" value="ANTI-SIGMA-F FACTOR RSBW-RELATED"/>
    <property type="match status" value="1"/>
</dbReference>
<dbReference type="EMBL" id="JAAWWP010000003">
    <property type="protein sequence ID" value="NKI40993.1"/>
    <property type="molecule type" value="Genomic_DNA"/>
</dbReference>
<dbReference type="SUPFAM" id="SSF55874">
    <property type="entry name" value="ATPase domain of HSP90 chaperone/DNA topoisomerase II/histidine kinase"/>
    <property type="match status" value="1"/>
</dbReference>
<dbReference type="RefSeq" id="WP_168536905.1">
    <property type="nucleotide sequence ID" value="NZ_JAAWWP010000003.1"/>
</dbReference>
<dbReference type="InterPro" id="IPR003594">
    <property type="entry name" value="HATPase_dom"/>
</dbReference>
<evidence type="ECO:0000313" key="4">
    <source>
        <dbReference type="EMBL" id="NKI40993.1"/>
    </source>
</evidence>
<organism evidence="4 5">
    <name type="scientific">Streptomyces physcomitrii</name>
    <dbReference type="NCBI Taxonomy" id="2724184"/>
    <lineage>
        <taxon>Bacteria</taxon>
        <taxon>Bacillati</taxon>
        <taxon>Actinomycetota</taxon>
        <taxon>Actinomycetes</taxon>
        <taxon>Kitasatosporales</taxon>
        <taxon>Streptomycetaceae</taxon>
        <taxon>Streptomyces</taxon>
    </lineage>
</organism>
<keyword evidence="1" id="KW-0808">Transferase</keyword>
<feature type="region of interest" description="Disordered" evidence="2">
    <location>
        <begin position="148"/>
        <end position="175"/>
    </location>
</feature>
<dbReference type="Pfam" id="PF13581">
    <property type="entry name" value="HATPase_c_2"/>
    <property type="match status" value="1"/>
</dbReference>
<evidence type="ECO:0000313" key="5">
    <source>
        <dbReference type="Proteomes" id="UP000772196"/>
    </source>
</evidence>
<protein>
    <submittedName>
        <fullName evidence="4">ATP-binding protein</fullName>
    </submittedName>
</protein>
<evidence type="ECO:0000256" key="1">
    <source>
        <dbReference type="ARBA" id="ARBA00022527"/>
    </source>
</evidence>
<dbReference type="Proteomes" id="UP000772196">
    <property type="component" value="Unassembled WGS sequence"/>
</dbReference>
<comment type="caution">
    <text evidence="4">The sequence shown here is derived from an EMBL/GenBank/DDBJ whole genome shotgun (WGS) entry which is preliminary data.</text>
</comment>
<dbReference type="PANTHER" id="PTHR35526:SF3">
    <property type="entry name" value="ANTI-SIGMA-F FACTOR RSBW"/>
    <property type="match status" value="1"/>
</dbReference>
<feature type="region of interest" description="Disordered" evidence="2">
    <location>
        <begin position="1"/>
        <end position="22"/>
    </location>
</feature>
<gene>
    <name evidence="4" type="ORF">HFV08_07035</name>
</gene>
<evidence type="ECO:0000256" key="2">
    <source>
        <dbReference type="SAM" id="MobiDB-lite"/>
    </source>
</evidence>
<keyword evidence="1" id="KW-0723">Serine/threonine-protein kinase</keyword>
<feature type="domain" description="Histidine kinase/HSP90-like ATPase" evidence="3">
    <location>
        <begin position="29"/>
        <end position="141"/>
    </location>
</feature>
<evidence type="ECO:0000259" key="3">
    <source>
        <dbReference type="Pfam" id="PF13581"/>
    </source>
</evidence>
<keyword evidence="1" id="KW-0418">Kinase</keyword>
<keyword evidence="5" id="KW-1185">Reference proteome</keyword>
<feature type="compositionally biased region" description="Pro residues" evidence="2">
    <location>
        <begin position="1"/>
        <end position="11"/>
    </location>
</feature>
<keyword evidence="4" id="KW-0547">Nucleotide-binding</keyword>
<accession>A0ABX1GY29</accession>
<dbReference type="InterPro" id="IPR036890">
    <property type="entry name" value="HATPase_C_sf"/>
</dbReference>
<reference evidence="4 5" key="1">
    <citation type="submission" date="2020-04" db="EMBL/GenBank/DDBJ databases">
        <title>Phylogenetic Diversity and Antibacterial Activity against Ralstonia solanacearum of Endophytic Actinomycete Isolated from Moss.</title>
        <authorList>
            <person name="Zhuang X."/>
        </authorList>
    </citation>
    <scope>NUCLEOTIDE SEQUENCE [LARGE SCALE GENOMIC DNA]</scope>
    <source>
        <strain evidence="4 5">LD120</strain>
    </source>
</reference>
<dbReference type="Gene3D" id="3.30.565.10">
    <property type="entry name" value="Histidine kinase-like ATPase, C-terminal domain"/>
    <property type="match status" value="1"/>
</dbReference>
<dbReference type="GO" id="GO:0005524">
    <property type="term" value="F:ATP binding"/>
    <property type="evidence" value="ECO:0007669"/>
    <property type="project" value="UniProtKB-KW"/>
</dbReference>
<proteinExistence type="predicted"/>
<dbReference type="CDD" id="cd16936">
    <property type="entry name" value="HATPase_RsbW-like"/>
    <property type="match status" value="1"/>
</dbReference>
<name>A0ABX1GY29_9ACTN</name>